<dbReference type="EMBL" id="CP036291">
    <property type="protein sequence ID" value="QDU87408.1"/>
    <property type="molecule type" value="Genomic_DNA"/>
</dbReference>
<dbReference type="OrthoDB" id="284592at2"/>
<organism evidence="1 2">
    <name type="scientific">Pirellulimonas nuda</name>
    <dbReference type="NCBI Taxonomy" id="2528009"/>
    <lineage>
        <taxon>Bacteria</taxon>
        <taxon>Pseudomonadati</taxon>
        <taxon>Planctomycetota</taxon>
        <taxon>Planctomycetia</taxon>
        <taxon>Pirellulales</taxon>
        <taxon>Lacipirellulaceae</taxon>
        <taxon>Pirellulimonas</taxon>
    </lineage>
</organism>
<dbReference type="Proteomes" id="UP000317429">
    <property type="component" value="Chromosome"/>
</dbReference>
<reference evidence="1 2" key="1">
    <citation type="submission" date="2019-02" db="EMBL/GenBank/DDBJ databases">
        <title>Deep-cultivation of Planctomycetes and their phenomic and genomic characterization uncovers novel biology.</title>
        <authorList>
            <person name="Wiegand S."/>
            <person name="Jogler M."/>
            <person name="Boedeker C."/>
            <person name="Pinto D."/>
            <person name="Vollmers J."/>
            <person name="Rivas-Marin E."/>
            <person name="Kohn T."/>
            <person name="Peeters S.H."/>
            <person name="Heuer A."/>
            <person name="Rast P."/>
            <person name="Oberbeckmann S."/>
            <person name="Bunk B."/>
            <person name="Jeske O."/>
            <person name="Meyerdierks A."/>
            <person name="Storesund J.E."/>
            <person name="Kallscheuer N."/>
            <person name="Luecker S."/>
            <person name="Lage O.M."/>
            <person name="Pohl T."/>
            <person name="Merkel B.J."/>
            <person name="Hornburger P."/>
            <person name="Mueller R.-W."/>
            <person name="Bruemmer F."/>
            <person name="Labrenz M."/>
            <person name="Spormann A.M."/>
            <person name="Op den Camp H."/>
            <person name="Overmann J."/>
            <person name="Amann R."/>
            <person name="Jetten M.S.M."/>
            <person name="Mascher T."/>
            <person name="Medema M.H."/>
            <person name="Devos D.P."/>
            <person name="Kaster A.-K."/>
            <person name="Ovreas L."/>
            <person name="Rohde M."/>
            <person name="Galperin M.Y."/>
            <person name="Jogler C."/>
        </authorList>
    </citation>
    <scope>NUCLEOTIDE SEQUENCE [LARGE SCALE GENOMIC DNA]</scope>
    <source>
        <strain evidence="1 2">Pla175</strain>
    </source>
</reference>
<keyword evidence="2" id="KW-1185">Reference proteome</keyword>
<protein>
    <submittedName>
        <fullName evidence="1">Uncharacterized protein</fullName>
    </submittedName>
</protein>
<dbReference type="RefSeq" id="WP_145281372.1">
    <property type="nucleotide sequence ID" value="NZ_CP036291.1"/>
</dbReference>
<name>A0A518D7E2_9BACT</name>
<proteinExistence type="predicted"/>
<accession>A0A518D7E2</accession>
<gene>
    <name evidence="1" type="ORF">Pla175_07680</name>
</gene>
<dbReference type="AlphaFoldDB" id="A0A518D7E2"/>
<dbReference type="KEGG" id="pnd:Pla175_07680"/>
<sequence length="75" mass="8265">MSVTHQAKAVYESDLRVRLEADHFGEFVAIEPLSRDFYVAKTFIEAALAAKHASPDRTSFVIRIGHEAAVHLGVA</sequence>
<evidence type="ECO:0000313" key="2">
    <source>
        <dbReference type="Proteomes" id="UP000317429"/>
    </source>
</evidence>
<evidence type="ECO:0000313" key="1">
    <source>
        <dbReference type="EMBL" id="QDU87408.1"/>
    </source>
</evidence>